<dbReference type="InParanoid" id="G3H2C3"/>
<organism evidence="1 2">
    <name type="scientific">Cricetulus griseus</name>
    <name type="common">Chinese hamster</name>
    <name type="synonym">Cricetulus barabensis griseus</name>
    <dbReference type="NCBI Taxonomy" id="10029"/>
    <lineage>
        <taxon>Eukaryota</taxon>
        <taxon>Metazoa</taxon>
        <taxon>Chordata</taxon>
        <taxon>Craniata</taxon>
        <taxon>Vertebrata</taxon>
        <taxon>Euteleostomi</taxon>
        <taxon>Mammalia</taxon>
        <taxon>Eutheria</taxon>
        <taxon>Euarchontoglires</taxon>
        <taxon>Glires</taxon>
        <taxon>Rodentia</taxon>
        <taxon>Myomorpha</taxon>
        <taxon>Muroidea</taxon>
        <taxon>Cricetidae</taxon>
        <taxon>Cricetinae</taxon>
        <taxon>Cricetulus</taxon>
    </lineage>
</organism>
<dbReference type="Proteomes" id="UP000001075">
    <property type="component" value="Unassembled WGS sequence"/>
</dbReference>
<reference evidence="2" key="1">
    <citation type="journal article" date="2011" name="Nat. Biotechnol.">
        <title>The genomic sequence of the Chinese hamster ovary (CHO)-K1 cell line.</title>
        <authorList>
            <person name="Xu X."/>
            <person name="Nagarajan H."/>
            <person name="Lewis N.E."/>
            <person name="Pan S."/>
            <person name="Cai Z."/>
            <person name="Liu X."/>
            <person name="Chen W."/>
            <person name="Xie M."/>
            <person name="Wang W."/>
            <person name="Hammond S."/>
            <person name="Andersen M.R."/>
            <person name="Neff N."/>
            <person name="Passarelli B."/>
            <person name="Koh W."/>
            <person name="Fan H.C."/>
            <person name="Wang J."/>
            <person name="Gui Y."/>
            <person name="Lee K.H."/>
            <person name="Betenbaugh M.J."/>
            <person name="Quake S.R."/>
            <person name="Famili I."/>
            <person name="Palsson B.O."/>
            <person name="Wang J."/>
        </authorList>
    </citation>
    <scope>NUCLEOTIDE SEQUENCE [LARGE SCALE GENOMIC DNA]</scope>
    <source>
        <strain evidence="2">CHO K1 cell line</strain>
    </source>
</reference>
<accession>G3H2C3</accession>
<evidence type="ECO:0000313" key="2">
    <source>
        <dbReference type="Proteomes" id="UP000001075"/>
    </source>
</evidence>
<protein>
    <submittedName>
        <fullName evidence="1">Uncharacterized protein</fullName>
    </submittedName>
</protein>
<dbReference type="EMBL" id="JH000114">
    <property type="protein sequence ID" value="EGW03018.1"/>
    <property type="molecule type" value="Genomic_DNA"/>
</dbReference>
<proteinExistence type="predicted"/>
<evidence type="ECO:0000313" key="1">
    <source>
        <dbReference type="EMBL" id="EGW03018.1"/>
    </source>
</evidence>
<sequence>MYQISCSKHSKREELLDILMQYLQNLSLTHTHIRHSFHRQKKMTPLKQISWFSALIIFYRYT</sequence>
<gene>
    <name evidence="1" type="ORF">I79_004331</name>
</gene>
<dbReference type="AlphaFoldDB" id="G3H2C3"/>
<name>G3H2C3_CRIGR</name>